<keyword evidence="2" id="KW-1185">Reference proteome</keyword>
<dbReference type="AlphaFoldDB" id="A0A662ZBB9"/>
<evidence type="ECO:0000313" key="2">
    <source>
        <dbReference type="Proteomes" id="UP000243374"/>
    </source>
</evidence>
<reference evidence="1 2" key="1">
    <citation type="submission" date="2016-10" db="EMBL/GenBank/DDBJ databases">
        <authorList>
            <person name="Varghese N."/>
            <person name="Submissions S."/>
        </authorList>
    </citation>
    <scope>NUCLEOTIDE SEQUENCE [LARGE SCALE GENOMIC DNA]</scope>
    <source>
        <strain evidence="1 2">22B</strain>
    </source>
</reference>
<dbReference type="EMBL" id="FOSF01000025">
    <property type="protein sequence ID" value="SFK10803.1"/>
    <property type="molecule type" value="Genomic_DNA"/>
</dbReference>
<sequence>YVVTHADGSVTKELIAMYDKRNVIDFDKIDVKGLAPYDYRRYLDEHNPRV</sequence>
<accession>A0A662ZBB9</accession>
<organism evidence="1 2">
    <name type="scientific">Succinivibrio dextrinosolvens</name>
    <dbReference type="NCBI Taxonomy" id="83771"/>
    <lineage>
        <taxon>Bacteria</taxon>
        <taxon>Pseudomonadati</taxon>
        <taxon>Pseudomonadota</taxon>
        <taxon>Gammaproteobacteria</taxon>
        <taxon>Aeromonadales</taxon>
        <taxon>Succinivibrionaceae</taxon>
        <taxon>Succinivibrio</taxon>
    </lineage>
</organism>
<feature type="non-terminal residue" evidence="1">
    <location>
        <position position="1"/>
    </location>
</feature>
<gene>
    <name evidence="1" type="ORF">SAMN04487865_102535</name>
</gene>
<proteinExistence type="predicted"/>
<dbReference type="Proteomes" id="UP000243374">
    <property type="component" value="Unassembled WGS sequence"/>
</dbReference>
<name>A0A662ZBB9_9GAMM</name>
<evidence type="ECO:0000313" key="1">
    <source>
        <dbReference type="EMBL" id="SFK10803.1"/>
    </source>
</evidence>
<protein>
    <submittedName>
        <fullName evidence="1">Uncharacterized protein</fullName>
    </submittedName>
</protein>